<keyword evidence="1" id="KW-0732">Signal</keyword>
<dbReference type="AlphaFoldDB" id="A0AAN8IHC9"/>
<proteinExistence type="predicted"/>
<feature type="signal peptide" evidence="1">
    <location>
        <begin position="1"/>
        <end position="24"/>
    </location>
</feature>
<comment type="caution">
    <text evidence="2">The sequence shown here is derived from an EMBL/GenBank/DDBJ whole genome shotgun (WGS) entry which is preliminary data.</text>
</comment>
<protein>
    <submittedName>
        <fullName evidence="2">Uncharacterized protein</fullName>
    </submittedName>
</protein>
<evidence type="ECO:0000313" key="3">
    <source>
        <dbReference type="Proteomes" id="UP001331761"/>
    </source>
</evidence>
<evidence type="ECO:0000256" key="1">
    <source>
        <dbReference type="SAM" id="SignalP"/>
    </source>
</evidence>
<keyword evidence="3" id="KW-1185">Reference proteome</keyword>
<sequence length="384" mass="43257">MLVDAPLHLLVALLLLLITRAAHSGRQDISVVEMNGFLEEFLTRSNSVSVREWESNLPTREEKEDMRKLLSYVYRLNTFEKLNGNLLKNYAYLEKYLNITVLQGRYCVIHELVHEKMQQFPRMWGYTVIASKSFAIRPIHHSATHFDSDGPVCTQAAALFENTGSRTLAIAGASRFAVIGDQRSECQHNFQLADAAHANRTMFHVSLKMFILLFHWVSTVLKDLAEIEAQAEGKDNGYFFIQWHGMAETSCMASDVFLSAGIHNCSIYEADIPVRRLLTSLSRLAPGMKVSTPREDADCRLIAGTNVFGRYINGVPRENVCNTPAHEKDVMGKFAHVEQKAASRSSISLWTAVIKDAFPVSQASPRHSSVFLISCLYFLFTAFQ</sequence>
<feature type="chain" id="PRO_5042925070" evidence="1">
    <location>
        <begin position="25"/>
        <end position="384"/>
    </location>
</feature>
<name>A0AAN8IHC9_TRICO</name>
<dbReference type="Proteomes" id="UP001331761">
    <property type="component" value="Unassembled WGS sequence"/>
</dbReference>
<dbReference type="EMBL" id="WIXE01013742">
    <property type="protein sequence ID" value="KAK5974849.1"/>
    <property type="molecule type" value="Genomic_DNA"/>
</dbReference>
<organism evidence="2 3">
    <name type="scientific">Trichostrongylus colubriformis</name>
    <name type="common">Black scour worm</name>
    <dbReference type="NCBI Taxonomy" id="6319"/>
    <lineage>
        <taxon>Eukaryota</taxon>
        <taxon>Metazoa</taxon>
        <taxon>Ecdysozoa</taxon>
        <taxon>Nematoda</taxon>
        <taxon>Chromadorea</taxon>
        <taxon>Rhabditida</taxon>
        <taxon>Rhabditina</taxon>
        <taxon>Rhabditomorpha</taxon>
        <taxon>Strongyloidea</taxon>
        <taxon>Trichostrongylidae</taxon>
        <taxon>Trichostrongylus</taxon>
    </lineage>
</organism>
<reference evidence="2 3" key="1">
    <citation type="submission" date="2019-10" db="EMBL/GenBank/DDBJ databases">
        <title>Assembly and Annotation for the nematode Trichostrongylus colubriformis.</title>
        <authorList>
            <person name="Martin J."/>
        </authorList>
    </citation>
    <scope>NUCLEOTIDE SEQUENCE [LARGE SCALE GENOMIC DNA]</scope>
    <source>
        <strain evidence="2">G859</strain>
        <tissue evidence="2">Whole worm</tissue>
    </source>
</reference>
<evidence type="ECO:0000313" key="2">
    <source>
        <dbReference type="EMBL" id="KAK5974849.1"/>
    </source>
</evidence>
<accession>A0AAN8IHC9</accession>
<gene>
    <name evidence="2" type="ORF">GCK32_004315</name>
</gene>